<proteinExistence type="predicted"/>
<reference evidence="2 3" key="1">
    <citation type="submission" date="2016-09" db="EMBL/GenBank/DDBJ databases">
        <authorList>
            <person name="Capua I."/>
            <person name="De Benedictis P."/>
            <person name="Joannis T."/>
            <person name="Lombin L.H."/>
            <person name="Cattoli G."/>
        </authorList>
    </citation>
    <scope>NUCLEOTIDE SEQUENCE [LARGE SCALE GENOMIC DNA]</scope>
    <source>
        <strain evidence="2 3">IMI 309357</strain>
    </source>
</reference>
<dbReference type="RefSeq" id="XP_022476516.1">
    <property type="nucleotide sequence ID" value="XM_022617051.1"/>
</dbReference>
<name>A0A1G4BDB9_9PEZI</name>
<evidence type="ECO:0000313" key="2">
    <source>
        <dbReference type="EMBL" id="OHE99367.1"/>
    </source>
</evidence>
<evidence type="ECO:0000313" key="3">
    <source>
        <dbReference type="Proteomes" id="UP000176998"/>
    </source>
</evidence>
<dbReference type="OrthoDB" id="4823714at2759"/>
<protein>
    <submittedName>
        <fullName evidence="2">Uncharacterized protein</fullName>
    </submittedName>
</protein>
<keyword evidence="3" id="KW-1185">Reference proteome</keyword>
<feature type="region of interest" description="Disordered" evidence="1">
    <location>
        <begin position="1"/>
        <end position="20"/>
    </location>
</feature>
<dbReference type="AlphaFoldDB" id="A0A1G4BDB9"/>
<evidence type="ECO:0000256" key="1">
    <source>
        <dbReference type="SAM" id="MobiDB-lite"/>
    </source>
</evidence>
<gene>
    <name evidence="2" type="ORF">CORC01_05408</name>
</gene>
<sequence>MVGDARRKGGSYSDNPNTARTRRYLKNQTPEQRALKSKVFSEYRAFRTTCIKRSSMSDYIYERSRDVKLKMLSDAVNTLIANRAARNIDYFGTHVEEFITRFHDKAFLKSIGKANAVLPTSGEDSPMEGYAAAPNSTAGIANPGQLQHSEQEGPNNVDAQGEHVSEEMLAISEFLDRQAKAQKETCDGLALLLNSVGF</sequence>
<accession>A0A1G4BDB9</accession>
<feature type="region of interest" description="Disordered" evidence="1">
    <location>
        <begin position="136"/>
        <end position="158"/>
    </location>
</feature>
<dbReference type="EMBL" id="MJBS01000037">
    <property type="protein sequence ID" value="OHE99367.1"/>
    <property type="molecule type" value="Genomic_DNA"/>
</dbReference>
<comment type="caution">
    <text evidence="2">The sequence shown here is derived from an EMBL/GenBank/DDBJ whole genome shotgun (WGS) entry which is preliminary data.</text>
</comment>
<dbReference type="GeneID" id="34558561"/>
<dbReference type="Proteomes" id="UP000176998">
    <property type="component" value="Unassembled WGS sequence"/>
</dbReference>
<organism evidence="2 3">
    <name type="scientific">Colletotrichum orchidophilum</name>
    <dbReference type="NCBI Taxonomy" id="1209926"/>
    <lineage>
        <taxon>Eukaryota</taxon>
        <taxon>Fungi</taxon>
        <taxon>Dikarya</taxon>
        <taxon>Ascomycota</taxon>
        <taxon>Pezizomycotina</taxon>
        <taxon>Sordariomycetes</taxon>
        <taxon>Hypocreomycetidae</taxon>
        <taxon>Glomerellales</taxon>
        <taxon>Glomerellaceae</taxon>
        <taxon>Colletotrichum</taxon>
    </lineage>
</organism>